<evidence type="ECO:0000313" key="3">
    <source>
        <dbReference type="Proteomes" id="UP000250928"/>
    </source>
</evidence>
<protein>
    <submittedName>
        <fullName evidence="2">Uncharacterized protein</fullName>
    </submittedName>
</protein>
<gene>
    <name evidence="2" type="ORF">C3L24_03595</name>
</gene>
<organism evidence="2 3">
    <name type="scientific">Candidatus Sedimenticola endophacoides</name>
    <dbReference type="NCBI Taxonomy" id="2548426"/>
    <lineage>
        <taxon>Bacteria</taxon>
        <taxon>Pseudomonadati</taxon>
        <taxon>Pseudomonadota</taxon>
        <taxon>Gammaproteobacteria</taxon>
        <taxon>Chromatiales</taxon>
        <taxon>Sedimenticolaceae</taxon>
        <taxon>Sedimenticola</taxon>
    </lineage>
</organism>
<comment type="caution">
    <text evidence="2">The sequence shown here is derived from an EMBL/GenBank/DDBJ whole genome shotgun (WGS) entry which is preliminary data.</text>
</comment>
<dbReference type="AlphaFoldDB" id="A0A657Q1G1"/>
<dbReference type="Proteomes" id="UP000250928">
    <property type="component" value="Unassembled WGS sequence"/>
</dbReference>
<sequence length="68" mass="7951">MSREQIPDPAEEYPECDEDSLISDDLIHRTQTARSAREVVDPRRRIEALMELRRLRELDASISLDDLL</sequence>
<evidence type="ECO:0000313" key="2">
    <source>
        <dbReference type="EMBL" id="PUE04248.1"/>
    </source>
</evidence>
<dbReference type="EMBL" id="PQCO01000133">
    <property type="protein sequence ID" value="PUE04248.1"/>
    <property type="molecule type" value="Genomic_DNA"/>
</dbReference>
<accession>A0A657Q1G1</accession>
<proteinExistence type="predicted"/>
<reference evidence="2 3" key="1">
    <citation type="submission" date="2018-01" db="EMBL/GenBank/DDBJ databases">
        <title>Novel co-symbiosis in the lucinid bivalve Phacoides pectinatus.</title>
        <authorList>
            <person name="Lim S.J."/>
            <person name="Davis B.G."/>
            <person name="Gill D.E."/>
            <person name="Engel A.S."/>
            <person name="Anderson L.C."/>
            <person name="Campbell B.J."/>
        </authorList>
    </citation>
    <scope>NUCLEOTIDE SEQUENCE [LARGE SCALE GENOMIC DNA]</scope>
    <source>
        <strain evidence="2">N3_P5</strain>
    </source>
</reference>
<name>A0A657Q1G1_9GAMM</name>
<feature type="region of interest" description="Disordered" evidence="1">
    <location>
        <begin position="1"/>
        <end position="34"/>
    </location>
</feature>
<evidence type="ECO:0000256" key="1">
    <source>
        <dbReference type="SAM" id="MobiDB-lite"/>
    </source>
</evidence>
<dbReference type="NCBIfam" id="NF046101">
    <property type="entry name" value="PA3496_fam"/>
    <property type="match status" value="1"/>
</dbReference>
<feature type="compositionally biased region" description="Acidic residues" evidence="1">
    <location>
        <begin position="9"/>
        <end position="22"/>
    </location>
</feature>
<dbReference type="InterPro" id="IPR058059">
    <property type="entry name" value="PA3496-like"/>
</dbReference>